<accession>D8ISY7</accession>
<evidence type="ECO:0000256" key="3">
    <source>
        <dbReference type="ARBA" id="ARBA00022448"/>
    </source>
</evidence>
<evidence type="ECO:0000259" key="7">
    <source>
        <dbReference type="Pfam" id="PF25917"/>
    </source>
</evidence>
<dbReference type="Pfam" id="PF25967">
    <property type="entry name" value="RND-MFP_C"/>
    <property type="match status" value="1"/>
</dbReference>
<dbReference type="InterPro" id="IPR058625">
    <property type="entry name" value="MdtA-like_BSH"/>
</dbReference>
<evidence type="ECO:0000256" key="2">
    <source>
        <dbReference type="ARBA" id="ARBA00009477"/>
    </source>
</evidence>
<dbReference type="Gene3D" id="2.40.50.100">
    <property type="match status" value="1"/>
</dbReference>
<dbReference type="Pfam" id="PF25876">
    <property type="entry name" value="HH_MFP_RND"/>
    <property type="match status" value="1"/>
</dbReference>
<dbReference type="eggNOG" id="COG0845">
    <property type="taxonomic scope" value="Bacteria"/>
</dbReference>
<dbReference type="GO" id="GO:0019898">
    <property type="term" value="C:extrinsic component of membrane"/>
    <property type="evidence" value="ECO:0007669"/>
    <property type="project" value="InterPro"/>
</dbReference>
<comment type="subcellular location">
    <subcellularLocation>
        <location evidence="1">Cell envelope</location>
    </subcellularLocation>
</comment>
<dbReference type="Gene3D" id="6.10.140.1990">
    <property type="match status" value="1"/>
</dbReference>
<sequence length="407" mass="43072">MRMKLAQLRRPKFIFLALLVLLIAAWIIRSVLTPPAPPTYLSATARVADIQDVVLASGTVKAYKQVSVGAQVSGQIKSLKVALGDQVKKGQLVAEIDSLTQANALASAEFSLQNLQAQLRAKEASLKQAQLAYARQKMMLAGDASSRENFESAEATLNTTQADIAALQAQIKDGAIKVDTARLNLGYTRISSPIEGQVVAIVAQEGQTVNANQSTPTIIKVARMDTVTIKAQISEADVVRVKPGQPVFFTILGDPDHRYRTTLRAIEPAPDSILQDDTSSSTTSITSSSSASSTAIYYNGLLDVPNPDGKLRISMTTQVNIVLSEASNALVLPSTALGAKAADGSYTVRVLDDQGQAHERKVRIGINTNALVQIVEGVKAGERVVTGTVLPGAAASSSAHDGPPPHM</sequence>
<dbReference type="NCBIfam" id="TIGR01730">
    <property type="entry name" value="RND_mfp"/>
    <property type="match status" value="1"/>
</dbReference>
<evidence type="ECO:0000256" key="5">
    <source>
        <dbReference type="SAM" id="Coils"/>
    </source>
</evidence>
<dbReference type="PANTHER" id="PTHR30469:SF33">
    <property type="entry name" value="SLR1207 PROTEIN"/>
    <property type="match status" value="1"/>
</dbReference>
<evidence type="ECO:0000256" key="1">
    <source>
        <dbReference type="ARBA" id="ARBA00004196"/>
    </source>
</evidence>
<dbReference type="InterPro" id="IPR058624">
    <property type="entry name" value="MdtA-like_HH"/>
</dbReference>
<reference evidence="9 10" key="1">
    <citation type="submission" date="2010-04" db="EMBL/GenBank/DDBJ databases">
        <title>The genome of Herbaspirillum seropedicae SmR1, an endophytic, nitrogen-fixing, plant-growth promoting beta-Proteobacteria.</title>
        <authorList>
            <person name="Pedrosa F.O."/>
            <person name="Monteiro R.A."/>
            <person name="Wassem R."/>
            <person name="Cruz L.M."/>
            <person name="Ayub R.A."/>
            <person name="Colauto N.B."/>
            <person name="Fernandez M.A."/>
            <person name="Fungaro M.H.P."/>
            <person name="Grisard E.C."/>
            <person name="Hungria M."/>
            <person name="Madeira H.M.F."/>
            <person name="Nodari R.O."/>
            <person name="Osaku C.A."/>
            <person name="Petzl-Erler M.L."/>
            <person name="Terenzi H."/>
            <person name="Vieira L.G.E."/>
            <person name="Almeida M.I.M."/>
            <person name="Alves L.R."/>
            <person name="Arantes O.M.N."/>
            <person name="Balsanelli E."/>
            <person name="Barcellos F.G."/>
            <person name="Baura V.A."/>
            <person name="Binde D.R."/>
            <person name="Campo R.J."/>
            <person name="Chubatsu L.S."/>
            <person name="Chueire L.M.O."/>
            <person name="Ciferri R.R."/>
            <person name="Correa L.C."/>
            <person name="da Conceicao Silva J.L."/>
            <person name="Dabul A.N.G."/>
            <person name="Dambros B.P."/>
            <person name="Faoro H."/>
            <person name="Favetti A."/>
            <person name="Friedermann G."/>
            <person name="Furlaneto M.C."/>
            <person name="Gasques L.S."/>
            <person name="Gimenes C.C.T."/>
            <person name="Gioppo N.M.R."/>
            <person name="Glienke-Blanco C."/>
            <person name="Godoy L.P."/>
            <person name="Guerra M.P."/>
            <person name="Karp S."/>
            <person name="Kava-Cordeiro V."/>
            <person name="Margarido V.P."/>
            <person name="Mathioni S.M."/>
            <person name="Menck-Soares M.A."/>
            <person name="Murace N.K."/>
            <person name="Nicolas M.F."/>
            <person name="Oliveira C.E.C."/>
            <person name="Pagnan N.A.B."/>
            <person name="Pamphile J.A."/>
            <person name="Patussi E.V."/>
            <person name="Pereira L.F.P."/>
            <person name="Pereira-Ferrari L."/>
            <person name="Pinto F.G.S."/>
            <person name="Precoma C."/>
            <person name="Prioli A.J."/>
            <person name="Prioli S.M.A.P."/>
            <person name="Raittz R.T."/>
            <person name="Ramos H.J.O."/>
            <person name="Ribeiro E.M.S.F."/>
            <person name="Rigo L.U."/>
            <person name="Rocha C.L.M.S.C."/>
            <person name="Rocha S.N."/>
            <person name="Santos K."/>
            <person name="Satori D."/>
            <person name="Silva A.G."/>
            <person name="Simao R.C.G."/>
            <person name="Soares M.A.M."/>
            <person name="Souza E.M."/>
            <person name="Steffens M.B.R."/>
            <person name="Steindel M."/>
            <person name="Tadra-Sfeir M.Z."/>
            <person name="Takahashi E.K."/>
            <person name="Torres R.A."/>
            <person name="Valle J.S."/>
            <person name="Vernal J.I."/>
            <person name="Vilas-Boas L.A."/>
            <person name="Watanabe M.A.E."/>
            <person name="Weiss V.A."/>
            <person name="Yates M.A."/>
            <person name="Souza E.M."/>
        </authorList>
    </citation>
    <scope>NUCLEOTIDE SEQUENCE [LARGE SCALE GENOMIC DNA]</scope>
    <source>
        <strain evidence="9 10">SmR1</strain>
    </source>
</reference>
<dbReference type="InterPro" id="IPR058627">
    <property type="entry name" value="MdtA-like_C"/>
</dbReference>
<evidence type="ECO:0000259" key="8">
    <source>
        <dbReference type="Pfam" id="PF25967"/>
    </source>
</evidence>
<proteinExistence type="inferred from homology"/>
<feature type="domain" description="Multidrug resistance protein MdtA-like alpha-helical hairpin" evidence="6">
    <location>
        <begin position="112"/>
        <end position="188"/>
    </location>
</feature>
<keyword evidence="10" id="KW-1185">Reference proteome</keyword>
<dbReference type="InterPro" id="IPR006143">
    <property type="entry name" value="RND_pump_MFP"/>
</dbReference>
<evidence type="ECO:0000256" key="4">
    <source>
        <dbReference type="ARBA" id="ARBA00023054"/>
    </source>
</evidence>
<name>D8ISY7_HERSS</name>
<dbReference type="Gene3D" id="2.40.420.20">
    <property type="match status" value="1"/>
</dbReference>
<dbReference type="PANTHER" id="PTHR30469">
    <property type="entry name" value="MULTIDRUG RESISTANCE PROTEIN MDTA"/>
    <property type="match status" value="1"/>
</dbReference>
<dbReference type="Pfam" id="PF25917">
    <property type="entry name" value="BSH_RND"/>
    <property type="match status" value="1"/>
</dbReference>
<protein>
    <submittedName>
        <fullName evidence="9">HlyD family secretion, possible efflux component, protein</fullName>
    </submittedName>
</protein>
<dbReference type="GO" id="GO:0030313">
    <property type="term" value="C:cell envelope"/>
    <property type="evidence" value="ECO:0007669"/>
    <property type="project" value="UniProtKB-SubCell"/>
</dbReference>
<dbReference type="STRING" id="757424.Hsero_2046"/>
<dbReference type="SUPFAM" id="SSF111369">
    <property type="entry name" value="HlyD-like secretion proteins"/>
    <property type="match status" value="1"/>
</dbReference>
<feature type="coiled-coil region" evidence="5">
    <location>
        <begin position="105"/>
        <end position="170"/>
    </location>
</feature>
<dbReference type="AlphaFoldDB" id="D8ISY7"/>
<dbReference type="Gene3D" id="2.40.30.170">
    <property type="match status" value="1"/>
</dbReference>
<dbReference type="GO" id="GO:0015562">
    <property type="term" value="F:efflux transmembrane transporter activity"/>
    <property type="evidence" value="ECO:0007669"/>
    <property type="project" value="TreeGrafter"/>
</dbReference>
<keyword evidence="4 5" id="KW-0175">Coiled coil</keyword>
<dbReference type="GO" id="GO:1990281">
    <property type="term" value="C:efflux pump complex"/>
    <property type="evidence" value="ECO:0007669"/>
    <property type="project" value="TreeGrafter"/>
</dbReference>
<dbReference type="HOGENOM" id="CLU_018816_14_1_4"/>
<evidence type="ECO:0000259" key="6">
    <source>
        <dbReference type="Pfam" id="PF25876"/>
    </source>
</evidence>
<gene>
    <name evidence="9" type="ordered locus">Hsero_2046</name>
</gene>
<dbReference type="GO" id="GO:1990961">
    <property type="term" value="P:xenobiotic detoxification by transmembrane export across the plasma membrane"/>
    <property type="evidence" value="ECO:0007669"/>
    <property type="project" value="InterPro"/>
</dbReference>
<keyword evidence="3" id="KW-0813">Transport</keyword>
<feature type="domain" description="Multidrug resistance protein MdtA-like C-terminal permuted SH3" evidence="8">
    <location>
        <begin position="328"/>
        <end position="387"/>
    </location>
</feature>
<evidence type="ECO:0000313" key="9">
    <source>
        <dbReference type="EMBL" id="ADJ63546.1"/>
    </source>
</evidence>
<dbReference type="Proteomes" id="UP000000329">
    <property type="component" value="Chromosome"/>
</dbReference>
<dbReference type="EMBL" id="CP002039">
    <property type="protein sequence ID" value="ADJ63546.1"/>
    <property type="molecule type" value="Genomic_DNA"/>
</dbReference>
<feature type="domain" description="Multidrug resistance protein MdtA-like barrel-sandwich hybrid" evidence="7">
    <location>
        <begin position="65"/>
        <end position="219"/>
    </location>
</feature>
<dbReference type="InterPro" id="IPR030190">
    <property type="entry name" value="MacA_alpha-hairpin_sf"/>
</dbReference>
<comment type="similarity">
    <text evidence="2">Belongs to the membrane fusion protein (MFP) (TC 8.A.1) family.</text>
</comment>
<evidence type="ECO:0000313" key="10">
    <source>
        <dbReference type="Proteomes" id="UP000000329"/>
    </source>
</evidence>
<dbReference type="GO" id="GO:1990195">
    <property type="term" value="C:macrolide transmembrane transporter complex"/>
    <property type="evidence" value="ECO:0007669"/>
    <property type="project" value="InterPro"/>
</dbReference>
<organism evidence="9 10">
    <name type="scientific">Herbaspirillum seropedicae (strain SmR1)</name>
    <dbReference type="NCBI Taxonomy" id="757424"/>
    <lineage>
        <taxon>Bacteria</taxon>
        <taxon>Pseudomonadati</taxon>
        <taxon>Pseudomonadota</taxon>
        <taxon>Betaproteobacteria</taxon>
        <taxon>Burkholderiales</taxon>
        <taxon>Oxalobacteraceae</taxon>
        <taxon>Herbaspirillum</taxon>
    </lineage>
</organism>
<dbReference type="KEGG" id="hse:Hsero_2046"/>